<evidence type="ECO:0000313" key="5">
    <source>
        <dbReference type="EMBL" id="MCQ4083689.1"/>
    </source>
</evidence>
<protein>
    <recommendedName>
        <fullName evidence="2">Anti-sigma factor antagonist</fullName>
    </recommendedName>
</protein>
<evidence type="ECO:0000259" key="4">
    <source>
        <dbReference type="PROSITE" id="PS50801"/>
    </source>
</evidence>
<dbReference type="InterPro" id="IPR003658">
    <property type="entry name" value="Anti-sigma_ant"/>
</dbReference>
<dbReference type="SUPFAM" id="SSF52091">
    <property type="entry name" value="SpoIIaa-like"/>
    <property type="match status" value="1"/>
</dbReference>
<feature type="domain" description="STAS" evidence="4">
    <location>
        <begin position="27"/>
        <end position="138"/>
    </location>
</feature>
<reference evidence="5" key="1">
    <citation type="submission" date="2022-06" db="EMBL/GenBank/DDBJ databases">
        <title>Draft genome sequence of Streptomyces sp. RB6PN25 isolated from peat swamp forest in Thailand.</title>
        <authorList>
            <person name="Duangmal K."/>
            <person name="Klaysubun C."/>
        </authorList>
    </citation>
    <scope>NUCLEOTIDE SEQUENCE</scope>
    <source>
        <strain evidence="5">RB6PN25</strain>
    </source>
</reference>
<name>A0ABT1Q194_9ACTN</name>
<keyword evidence="6" id="KW-1185">Reference proteome</keyword>
<organism evidence="5 6">
    <name type="scientific">Streptomyces humicola</name>
    <dbReference type="NCBI Taxonomy" id="2953240"/>
    <lineage>
        <taxon>Bacteria</taxon>
        <taxon>Bacillati</taxon>
        <taxon>Actinomycetota</taxon>
        <taxon>Actinomycetes</taxon>
        <taxon>Kitasatosporales</taxon>
        <taxon>Streptomycetaceae</taxon>
        <taxon>Streptomyces</taxon>
    </lineage>
</organism>
<dbReference type="RefSeq" id="WP_255922680.1">
    <property type="nucleotide sequence ID" value="NZ_JANFNG010000024.1"/>
</dbReference>
<dbReference type="Gene3D" id="3.30.750.24">
    <property type="entry name" value="STAS domain"/>
    <property type="match status" value="1"/>
</dbReference>
<evidence type="ECO:0000313" key="6">
    <source>
        <dbReference type="Proteomes" id="UP001057702"/>
    </source>
</evidence>
<comment type="similarity">
    <text evidence="1 2">Belongs to the anti-sigma-factor antagonist family.</text>
</comment>
<dbReference type="InterPro" id="IPR002645">
    <property type="entry name" value="STAS_dom"/>
</dbReference>
<evidence type="ECO:0000256" key="2">
    <source>
        <dbReference type="RuleBase" id="RU003749"/>
    </source>
</evidence>
<sequence>MLDILPMTRDRPGATSAEAELQSPAPLTLSLRHQDRWWIATVAGEVDIATEPLLRDFLGGLLDDHGDRTQGIVDLSDLSFCDARGISVLVGARVRAVQQGDELRMVCPPGRLLRLLRLARLTEALPLYPSIAAALSASGHP</sequence>
<dbReference type="Proteomes" id="UP001057702">
    <property type="component" value="Unassembled WGS sequence"/>
</dbReference>
<dbReference type="Pfam" id="PF01740">
    <property type="entry name" value="STAS"/>
    <property type="match status" value="1"/>
</dbReference>
<comment type="caution">
    <text evidence="5">The sequence shown here is derived from an EMBL/GenBank/DDBJ whole genome shotgun (WGS) entry which is preliminary data.</text>
</comment>
<dbReference type="CDD" id="cd07043">
    <property type="entry name" value="STAS_anti-anti-sigma_factors"/>
    <property type="match status" value="1"/>
</dbReference>
<dbReference type="InterPro" id="IPR036513">
    <property type="entry name" value="STAS_dom_sf"/>
</dbReference>
<evidence type="ECO:0000256" key="3">
    <source>
        <dbReference type="SAM" id="MobiDB-lite"/>
    </source>
</evidence>
<dbReference type="PANTHER" id="PTHR33495">
    <property type="entry name" value="ANTI-SIGMA FACTOR ANTAGONIST TM_1081-RELATED-RELATED"/>
    <property type="match status" value="1"/>
</dbReference>
<proteinExistence type="inferred from homology"/>
<dbReference type="PROSITE" id="PS50801">
    <property type="entry name" value="STAS"/>
    <property type="match status" value="1"/>
</dbReference>
<dbReference type="NCBIfam" id="TIGR00377">
    <property type="entry name" value="ant_ant_sig"/>
    <property type="match status" value="1"/>
</dbReference>
<gene>
    <name evidence="5" type="ORF">NGB36_24620</name>
</gene>
<evidence type="ECO:0000256" key="1">
    <source>
        <dbReference type="ARBA" id="ARBA00009013"/>
    </source>
</evidence>
<dbReference type="PANTHER" id="PTHR33495:SF2">
    <property type="entry name" value="ANTI-SIGMA FACTOR ANTAGONIST TM_1081-RELATED"/>
    <property type="match status" value="1"/>
</dbReference>
<accession>A0ABT1Q194</accession>
<dbReference type="EMBL" id="JANFNG010000024">
    <property type="protein sequence ID" value="MCQ4083689.1"/>
    <property type="molecule type" value="Genomic_DNA"/>
</dbReference>
<feature type="region of interest" description="Disordered" evidence="3">
    <location>
        <begin position="1"/>
        <end position="22"/>
    </location>
</feature>